<dbReference type="Gene3D" id="3.40.50.12780">
    <property type="entry name" value="N-terminal domain of ligase-like"/>
    <property type="match status" value="1"/>
</dbReference>
<dbReference type="FunFam" id="2.30.38.10:FF:000001">
    <property type="entry name" value="Non-ribosomal peptide synthetase PvdI"/>
    <property type="match status" value="1"/>
</dbReference>
<evidence type="ECO:0000256" key="2">
    <source>
        <dbReference type="ARBA" id="ARBA00022553"/>
    </source>
</evidence>
<accession>A0A1B1MF00</accession>
<dbReference type="FunFam" id="3.30.300.30:FF:000010">
    <property type="entry name" value="Enterobactin synthetase component F"/>
    <property type="match status" value="1"/>
</dbReference>
<dbReference type="GO" id="GO:0005737">
    <property type="term" value="C:cytoplasm"/>
    <property type="evidence" value="ECO:0007669"/>
    <property type="project" value="TreeGrafter"/>
</dbReference>
<dbReference type="InterPro" id="IPR000873">
    <property type="entry name" value="AMP-dep_synth/lig_dom"/>
</dbReference>
<dbReference type="EMBL" id="CP016438">
    <property type="protein sequence ID" value="ANS67093.1"/>
    <property type="molecule type" value="Genomic_DNA"/>
</dbReference>
<dbReference type="Gene3D" id="3.40.50.980">
    <property type="match status" value="2"/>
</dbReference>
<feature type="compositionally biased region" description="Low complexity" evidence="3">
    <location>
        <begin position="406"/>
        <end position="438"/>
    </location>
</feature>
<name>A0A1B1MF00_STRLN</name>
<dbReference type="Gene3D" id="3.30.300.30">
    <property type="match status" value="1"/>
</dbReference>
<feature type="region of interest" description="Disordered" evidence="3">
    <location>
        <begin position="374"/>
        <end position="445"/>
    </location>
</feature>
<dbReference type="CDD" id="cd05930">
    <property type="entry name" value="A_NRPS"/>
    <property type="match status" value="1"/>
</dbReference>
<gene>
    <name evidence="4" type="ORF">SLINC_4869</name>
</gene>
<dbReference type="Pfam" id="PF00501">
    <property type="entry name" value="AMP-binding"/>
    <property type="match status" value="1"/>
</dbReference>
<dbReference type="GO" id="GO:0031177">
    <property type="term" value="F:phosphopantetheine binding"/>
    <property type="evidence" value="ECO:0007669"/>
    <property type="project" value="TreeGrafter"/>
</dbReference>
<dbReference type="KEGG" id="sls:SLINC_4869"/>
<dbReference type="InterPro" id="IPR020845">
    <property type="entry name" value="AMP-binding_CS"/>
</dbReference>
<proteinExistence type="predicted"/>
<evidence type="ECO:0000313" key="5">
    <source>
        <dbReference type="Proteomes" id="UP000092598"/>
    </source>
</evidence>
<dbReference type="STRING" id="1915.SLINC_4869"/>
<dbReference type="InterPro" id="IPR025110">
    <property type="entry name" value="AMP-bd_C"/>
</dbReference>
<keyword evidence="2" id="KW-0597">Phosphoprotein</keyword>
<dbReference type="InterPro" id="IPR045851">
    <property type="entry name" value="AMP-bd_C_sf"/>
</dbReference>
<dbReference type="GO" id="GO:0044550">
    <property type="term" value="P:secondary metabolite biosynthetic process"/>
    <property type="evidence" value="ECO:0007669"/>
    <property type="project" value="TreeGrafter"/>
</dbReference>
<protein>
    <submittedName>
        <fullName evidence="4">Non-ribosomal peptide synthase</fullName>
    </submittedName>
</protein>
<keyword evidence="5" id="KW-1185">Reference proteome</keyword>
<feature type="region of interest" description="Disordered" evidence="3">
    <location>
        <begin position="127"/>
        <end position="146"/>
    </location>
</feature>
<dbReference type="SUPFAM" id="SSF56801">
    <property type="entry name" value="Acetyl-CoA synthetase-like"/>
    <property type="match status" value="1"/>
</dbReference>
<evidence type="ECO:0000256" key="1">
    <source>
        <dbReference type="ARBA" id="ARBA00022450"/>
    </source>
</evidence>
<organism evidence="4 5">
    <name type="scientific">Streptomyces lincolnensis</name>
    <dbReference type="NCBI Taxonomy" id="1915"/>
    <lineage>
        <taxon>Bacteria</taxon>
        <taxon>Bacillati</taxon>
        <taxon>Actinomycetota</taxon>
        <taxon>Actinomycetes</taxon>
        <taxon>Kitasatosporales</taxon>
        <taxon>Streptomycetaceae</taxon>
        <taxon>Streptomyces</taxon>
    </lineage>
</organism>
<dbReference type="PROSITE" id="PS00455">
    <property type="entry name" value="AMP_BINDING"/>
    <property type="match status" value="1"/>
</dbReference>
<reference evidence="4 5" key="1">
    <citation type="submission" date="2016-07" db="EMBL/GenBank/DDBJ databases">
        <title>Enhancement of antibiotic productionsby engineered nitrateutilization in actinobacteria.</title>
        <authorList>
            <person name="Meng S.C."/>
        </authorList>
    </citation>
    <scope>NUCLEOTIDE SEQUENCE [LARGE SCALE GENOMIC DNA]</scope>
    <source>
        <strain evidence="4 5">NRRL 2936</strain>
    </source>
</reference>
<dbReference type="PATRIC" id="fig|1915.4.peg.5410"/>
<keyword evidence="1" id="KW-0596">Phosphopantetheine</keyword>
<dbReference type="PANTHER" id="PTHR45527:SF1">
    <property type="entry name" value="FATTY ACID SYNTHASE"/>
    <property type="match status" value="1"/>
</dbReference>
<evidence type="ECO:0000313" key="4">
    <source>
        <dbReference type="EMBL" id="ANS67093.1"/>
    </source>
</evidence>
<evidence type="ECO:0000256" key="3">
    <source>
        <dbReference type="SAM" id="MobiDB-lite"/>
    </source>
</evidence>
<dbReference type="PANTHER" id="PTHR45527">
    <property type="entry name" value="NONRIBOSOMAL PEPTIDE SYNTHETASE"/>
    <property type="match status" value="1"/>
</dbReference>
<dbReference type="RefSeq" id="WP_152039021.1">
    <property type="nucleotide sequence ID" value="NZ_CP016438.1"/>
</dbReference>
<dbReference type="AlphaFoldDB" id="A0A1B1MF00"/>
<dbReference type="Pfam" id="PF13193">
    <property type="entry name" value="AMP-binding_C"/>
    <property type="match status" value="1"/>
</dbReference>
<dbReference type="OrthoDB" id="2472181at2"/>
<dbReference type="Proteomes" id="UP000092598">
    <property type="component" value="Chromosome"/>
</dbReference>
<dbReference type="InterPro" id="IPR042099">
    <property type="entry name" value="ANL_N_sf"/>
</dbReference>
<sequence>MSSANGGVGVGTAVFGLPTAWRAAPGVERAEQAEHVKPVEDVKQIEHVEYADLVDGLTALAGICGTERETVLLAAHIKVLGMLGEADDRHTEVDLGTGVHRLPVLRTAATWQELVLRVAKAVRGAGAGVSGATSEPTPAAGSDSGSADEVSYAERVLFVTDASTRATNISYGLEVAVAGAKLTLTAPTTAIAPPYPESLRVMYREVLEAMAADPDGDALAARLAPRDRELLLDRWSAGATADRGARTVGALIEAQAARTPDAPAVRIGGTELSYRELDARANRIARRLTALGARPDTLVGVCLRRTPDLLPALLGVWKSGAGYLPLDPSLPAERVQHMITAAGCELVISETAHVAVLRPLAAEDTAPVEDTAAPVVDAGGQRAAETVAPSAEGSSRSTDEDAGENAGRSPGSGVAPAAPVGVDARAAGQSAAATPAGGDSPPTDLAFVLLDRDREVIDACSSEPLGTPPADPRSLAYVIYTSGSTGDPKGVMVEHSGLANYLLWTVEAYAARGTGGAPVFSSISFDLGMPSLFAPLLTGQPVHLLPDPLDTADLGDQLVAGAPYSFIKMTPGHLDLLSYDLTPEEIHDLAGLVIAAGDAFTSELARRWIEFAGPGGTAVATEYGPTEITVGNSGETLTEPPATELIPLGAPIPNTTMYVLTDRLEPVPVGVPGEVFIGGAGVARGYLDRPALTAERFLPDPFGAPGARLYRTGDRARWRADGSLEFLGRVDHQVKIRGYRVELGEIQARLRDHTRVAEAVVIAVGTARSRSLAAYVIPADGQRAEPAELRDHLAAVLPGYMIPAHFVAIDQVPLTTNGKVDTRALQSLL</sequence>
<dbReference type="GO" id="GO:0043041">
    <property type="term" value="P:amino acid activation for nonribosomal peptide biosynthetic process"/>
    <property type="evidence" value="ECO:0007669"/>
    <property type="project" value="TreeGrafter"/>
</dbReference>